<organism evidence="2 3">
    <name type="scientific">Rhodococcus spongiicola</name>
    <dbReference type="NCBI Taxonomy" id="2487352"/>
    <lineage>
        <taxon>Bacteria</taxon>
        <taxon>Bacillati</taxon>
        <taxon>Actinomycetota</taxon>
        <taxon>Actinomycetes</taxon>
        <taxon>Mycobacteriales</taxon>
        <taxon>Nocardiaceae</taxon>
        <taxon>Rhodococcus</taxon>
    </lineage>
</organism>
<dbReference type="Pfam" id="PF06475">
    <property type="entry name" value="Glycolipid_bind"/>
    <property type="match status" value="1"/>
</dbReference>
<accession>A0A3S3AHU4</accession>
<dbReference type="AlphaFoldDB" id="A0A3S3AHU4"/>
<evidence type="ECO:0000256" key="1">
    <source>
        <dbReference type="SAM" id="MobiDB-lite"/>
    </source>
</evidence>
<name>A0A3S3AHU4_9NOCA</name>
<evidence type="ECO:0000313" key="2">
    <source>
        <dbReference type="EMBL" id="RVW00887.1"/>
    </source>
</evidence>
<protein>
    <recommendedName>
        <fullName evidence="4">Glycolipid-binding domain-containing protein</fullName>
    </recommendedName>
</protein>
<reference evidence="2 3" key="1">
    <citation type="submission" date="2018-11" db="EMBL/GenBank/DDBJ databases">
        <title>Rhodococcus spongicola sp. nov. and Rhodococcus xishaensis sp. nov. from marine sponges.</title>
        <authorList>
            <person name="Li L."/>
            <person name="Lin H.W."/>
        </authorList>
    </citation>
    <scope>NUCLEOTIDE SEQUENCE [LARGE SCALE GENOMIC DNA]</scope>
    <source>
        <strain evidence="2 3">LHW50502</strain>
    </source>
</reference>
<comment type="caution">
    <text evidence="2">The sequence shown here is derived from an EMBL/GenBank/DDBJ whole genome shotgun (WGS) entry which is preliminary data.</text>
</comment>
<feature type="region of interest" description="Disordered" evidence="1">
    <location>
        <begin position="1"/>
        <end position="29"/>
    </location>
</feature>
<evidence type="ECO:0008006" key="4">
    <source>
        <dbReference type="Google" id="ProtNLM"/>
    </source>
</evidence>
<dbReference type="OrthoDB" id="7347529at2"/>
<sequence>MSERLPSTGPARPHTTRRRSSPTVETVTIPSTASSWPAVLTWRARSVPRMESVRVQLNGNRIKAAGRIIGGKCSDHPAFSASYDLVTDEVGVTRRLSLRTALAAGERHMSISRDEEGIWMVETGTTHLRSGFAGAKDVDVVLSPFFNTLPIRRFGMQNESEDFQVPVVYVNLPNLAVQEASLTYSSGADGVHVLSPVSSSSITVDEDGFVLDYQGLAERI</sequence>
<keyword evidence="3" id="KW-1185">Reference proteome</keyword>
<dbReference type="Proteomes" id="UP000284333">
    <property type="component" value="Unassembled WGS sequence"/>
</dbReference>
<proteinExistence type="predicted"/>
<dbReference type="InterPro" id="IPR009467">
    <property type="entry name" value="Glycolipid-bd_prot_put"/>
</dbReference>
<evidence type="ECO:0000313" key="3">
    <source>
        <dbReference type="Proteomes" id="UP000284333"/>
    </source>
</evidence>
<dbReference type="SUPFAM" id="SSF159275">
    <property type="entry name" value="PA1994-like"/>
    <property type="match status" value="1"/>
</dbReference>
<dbReference type="EMBL" id="RKLN01000006">
    <property type="protein sequence ID" value="RVW00887.1"/>
    <property type="molecule type" value="Genomic_DNA"/>
</dbReference>
<gene>
    <name evidence="2" type="ORF">EF834_15995</name>
</gene>